<reference evidence="2 3" key="1">
    <citation type="submission" date="2013-03" db="EMBL/GenBank/DDBJ databases">
        <title>Reference genome for the Human Microbiome Project.</title>
        <authorList>
            <person name="Aqrawi P."/>
            <person name="Ayvaz T."/>
            <person name="Bess C."/>
            <person name="Blankenburg K."/>
            <person name="Coyle M."/>
            <person name="Deng J."/>
            <person name="Forbes L."/>
            <person name="Fowler G."/>
            <person name="Francisco L."/>
            <person name="Fu Q."/>
            <person name="Gibbs R."/>
            <person name="Gross S."/>
            <person name="Gubbala S."/>
            <person name="Hale W."/>
            <person name="Hemphill L."/>
            <person name="Highlander S."/>
            <person name="Hirani K."/>
            <person name="Jackson L."/>
            <person name="Jakkamsetti A."/>
            <person name="Javaid M."/>
            <person name="Jayaseelan J.C."/>
            <person name="Jiang H."/>
            <person name="Joshi V."/>
            <person name="Korchina V."/>
            <person name="Kovar C."/>
            <person name="Lara F."/>
            <person name="Lee S."/>
            <person name="Liu Y."/>
            <person name="Mata R."/>
            <person name="Mathew T."/>
            <person name="Munidasa M."/>
            <person name="Muzny D."/>
            <person name="Nazareth L."/>
            <person name="Ngo R."/>
            <person name="Nguyen L."/>
            <person name="Nguyen N."/>
            <person name="Okwuonu G."/>
            <person name="Ongeri F."/>
            <person name="Palculict T."/>
            <person name="Patil S."/>
            <person name="Petrosino J."/>
            <person name="Pham C."/>
            <person name="Pham P."/>
            <person name="Pu L.-L."/>
            <person name="Qin X."/>
            <person name="Qu J."/>
            <person name="Reid J."/>
            <person name="Ross M."/>
            <person name="Ruth R."/>
            <person name="Saada N."/>
            <person name="San Lucas F."/>
            <person name="Santibanez J."/>
            <person name="Shang Y."/>
            <person name="Simmons D."/>
            <person name="Song X.-Z."/>
            <person name="Tang L.-Y."/>
            <person name="Thornton R."/>
            <person name="Warren J."/>
            <person name="Weissenberger G."/>
            <person name="Wilczek-Boney K."/>
            <person name="Worley K."/>
            <person name="Youmans B."/>
            <person name="Zhang J."/>
            <person name="Zhang L."/>
            <person name="Zhao Z."/>
            <person name="Zhou C."/>
            <person name="Zhu D."/>
            <person name="Zhu Y."/>
        </authorList>
    </citation>
    <scope>NUCLEOTIDE SEQUENCE [LARGE SCALE GENOMIC DNA]</scope>
    <source>
        <strain evidence="2 3">F0333</strain>
    </source>
</reference>
<dbReference type="PATRIC" id="fig|888050.3.peg.635"/>
<keyword evidence="3" id="KW-1185">Reference proteome</keyword>
<dbReference type="Proteomes" id="UP000013015">
    <property type="component" value="Unassembled WGS sequence"/>
</dbReference>
<dbReference type="HOGENOM" id="CLU_108795_0_1_11"/>
<proteinExistence type="predicted"/>
<comment type="caution">
    <text evidence="2">The sequence shown here is derived from an EMBL/GenBank/DDBJ whole genome shotgun (WGS) entry which is preliminary data.</text>
</comment>
<protein>
    <recommendedName>
        <fullName evidence="4">YbjN domain-containing protein</fullName>
    </recommendedName>
</protein>
<gene>
    <name evidence="2" type="ORF">HMPREF9004_0663</name>
</gene>
<dbReference type="EMBL" id="AQHZ01000010">
    <property type="protein sequence ID" value="ENO18614.1"/>
    <property type="molecule type" value="Genomic_DNA"/>
</dbReference>
<feature type="region of interest" description="Disordered" evidence="1">
    <location>
        <begin position="1"/>
        <end position="20"/>
    </location>
</feature>
<evidence type="ECO:0008006" key="4">
    <source>
        <dbReference type="Google" id="ProtNLM"/>
    </source>
</evidence>
<sequence length="155" mass="18182">MSDASGVDVPQSDPVLEQNPTPITQDRVKKIFDSQGWRWFVDNEGDLGGMWNLHTFYFRFLSPEKDVFQVYGVLNREISIDRLEEVRAFLMDWHLRKFWPKCEYRITDDGEIRVQAENSVHWEYGATDAQLLQQINCGIATTTDFFDKMIERLGL</sequence>
<dbReference type="AlphaFoldDB" id="N6WED7"/>
<dbReference type="OrthoDB" id="3256964at2"/>
<evidence type="ECO:0000256" key="1">
    <source>
        <dbReference type="SAM" id="MobiDB-lite"/>
    </source>
</evidence>
<organism evidence="2 3">
    <name type="scientific">Schaalia cardiffensis F0333</name>
    <dbReference type="NCBI Taxonomy" id="888050"/>
    <lineage>
        <taxon>Bacteria</taxon>
        <taxon>Bacillati</taxon>
        <taxon>Actinomycetota</taxon>
        <taxon>Actinomycetes</taxon>
        <taxon>Actinomycetales</taxon>
        <taxon>Actinomycetaceae</taxon>
        <taxon>Schaalia</taxon>
    </lineage>
</organism>
<dbReference type="STRING" id="888050.HMPREF9004_0663"/>
<dbReference type="Pfam" id="PF10722">
    <property type="entry name" value="YbjN"/>
    <property type="match status" value="1"/>
</dbReference>
<dbReference type="eggNOG" id="ENOG5032V8W">
    <property type="taxonomic scope" value="Bacteria"/>
</dbReference>
<name>N6WED7_9ACTO</name>
<dbReference type="RefSeq" id="WP_005962392.1">
    <property type="nucleotide sequence ID" value="NZ_CP040505.1"/>
</dbReference>
<accession>N6WED7</accession>
<evidence type="ECO:0000313" key="2">
    <source>
        <dbReference type="EMBL" id="ENO18614.1"/>
    </source>
</evidence>
<evidence type="ECO:0000313" key="3">
    <source>
        <dbReference type="Proteomes" id="UP000013015"/>
    </source>
</evidence>
<dbReference type="InterPro" id="IPR019660">
    <property type="entry name" value="Put_sensory_transdc_reg_YbjN"/>
</dbReference>